<sequence length="324" mass="37116">MILLDVHNRAVEELLLNRFEKAKQEPDTKVRMNYTLPDFDGVVYYVCDSGSDKKRILVSISLKFFDELQQHGATEYLKRVYGDLLESEPKAGQSVTLSVDLDKLEDDYAPLARKCALLKRNCMASVFVKFFDLQPTLEPKATVNRAVIHYRDDETLYVNAMHDRVTVIFSTMFKDPDDMMIGKVFMQEFTESQRRLDRAPQVLYSHRIPPSELQGTGAAVNDSLAYITFVLYPRHVTPGPNREKTINLIHMLRNYLHYHIKCSKAYLHMRMRAKTVEFLKVLNRAHRDTATSSLITIAPVGETPTATDSSKSESARGDRVFRTG</sequence>
<organism evidence="8 9">
    <name type="scientific">Fasciola hepatica</name>
    <name type="common">Liver fluke</name>
    <dbReference type="NCBI Taxonomy" id="6192"/>
    <lineage>
        <taxon>Eukaryota</taxon>
        <taxon>Metazoa</taxon>
        <taxon>Spiralia</taxon>
        <taxon>Lophotrochozoa</taxon>
        <taxon>Platyhelminthes</taxon>
        <taxon>Trematoda</taxon>
        <taxon>Digenea</taxon>
        <taxon>Plagiorchiida</taxon>
        <taxon>Echinostomata</taxon>
        <taxon>Echinostomatoidea</taxon>
        <taxon>Fasciolidae</taxon>
        <taxon>Fasciola</taxon>
    </lineage>
</organism>
<evidence type="ECO:0000256" key="2">
    <source>
        <dbReference type="ARBA" id="ARBA00007192"/>
    </source>
</evidence>
<dbReference type="GO" id="GO:0051015">
    <property type="term" value="F:actin filament binding"/>
    <property type="evidence" value="ECO:0007669"/>
    <property type="project" value="TreeGrafter"/>
</dbReference>
<dbReference type="FunFam" id="3.30.1460.20:FF:000004">
    <property type="entry name" value="Arp2/3 complex 34 kDa subunit"/>
    <property type="match status" value="1"/>
</dbReference>
<evidence type="ECO:0000313" key="8">
    <source>
        <dbReference type="EMBL" id="THD22564.1"/>
    </source>
</evidence>
<dbReference type="InterPro" id="IPR034666">
    <property type="entry name" value="ARPC2/4"/>
</dbReference>
<reference evidence="8" key="1">
    <citation type="submission" date="2019-03" db="EMBL/GenBank/DDBJ databases">
        <title>Improved annotation for the trematode Fasciola hepatica.</title>
        <authorList>
            <person name="Choi Y.-J."/>
            <person name="Martin J."/>
            <person name="Mitreva M."/>
        </authorList>
    </citation>
    <scope>NUCLEOTIDE SEQUENCE [LARGE SCALE GENOMIC DNA]</scope>
</reference>
<dbReference type="PANTHER" id="PTHR12058">
    <property type="entry name" value="ARP2/3 COMPLEX 34 KDA SUBUNIT"/>
    <property type="match status" value="1"/>
</dbReference>
<evidence type="ECO:0000256" key="1">
    <source>
        <dbReference type="ARBA" id="ARBA00004245"/>
    </source>
</evidence>
<keyword evidence="9" id="KW-1185">Reference proteome</keyword>
<evidence type="ECO:0000256" key="6">
    <source>
        <dbReference type="RuleBase" id="RU364015"/>
    </source>
</evidence>
<name>A0A4E0R8U5_FASHE</name>
<dbReference type="GO" id="GO:0030041">
    <property type="term" value="P:actin filament polymerization"/>
    <property type="evidence" value="ECO:0007669"/>
    <property type="project" value="InterPro"/>
</dbReference>
<dbReference type="AlphaFoldDB" id="A0A4E0R8U5"/>
<dbReference type="FunFam" id="3.30.1460.20:FF:000002">
    <property type="entry name" value="Arp2/3 complex 34 kDa subunit"/>
    <property type="match status" value="1"/>
</dbReference>
<evidence type="ECO:0000256" key="4">
    <source>
        <dbReference type="ARBA" id="ARBA00023203"/>
    </source>
</evidence>
<evidence type="ECO:0000256" key="7">
    <source>
        <dbReference type="SAM" id="MobiDB-lite"/>
    </source>
</evidence>
<evidence type="ECO:0000313" key="9">
    <source>
        <dbReference type="Proteomes" id="UP000230066"/>
    </source>
</evidence>
<accession>A0A4E0R8U5</accession>
<feature type="compositionally biased region" description="Basic and acidic residues" evidence="7">
    <location>
        <begin position="310"/>
        <end position="324"/>
    </location>
</feature>
<dbReference type="GO" id="GO:0005200">
    <property type="term" value="F:structural constituent of cytoskeleton"/>
    <property type="evidence" value="ECO:0007669"/>
    <property type="project" value="TreeGrafter"/>
</dbReference>
<dbReference type="Gene3D" id="3.30.1460.20">
    <property type="match status" value="2"/>
</dbReference>
<keyword evidence="5 6" id="KW-0206">Cytoskeleton</keyword>
<dbReference type="Proteomes" id="UP000230066">
    <property type="component" value="Unassembled WGS sequence"/>
</dbReference>
<dbReference type="Pfam" id="PF04045">
    <property type="entry name" value="P34-Arc"/>
    <property type="match status" value="1"/>
</dbReference>
<dbReference type="GO" id="GO:0005885">
    <property type="term" value="C:Arp2/3 protein complex"/>
    <property type="evidence" value="ECO:0007669"/>
    <property type="project" value="InterPro"/>
</dbReference>
<comment type="function">
    <text evidence="6">Functions as actin-binding component of the Arp2/3 complex which is involved in regulation of actin polymerization and together with an activating nucleation-promoting factor (NPF) mediates the formation of branched actin networks.</text>
</comment>
<protein>
    <recommendedName>
        <fullName evidence="6">Arp2/3 complex 34 kDa subunit</fullName>
    </recommendedName>
</protein>
<dbReference type="SUPFAM" id="SSF69645">
    <property type="entry name" value="Arp2/3 complex subunits"/>
    <property type="match status" value="2"/>
</dbReference>
<feature type="region of interest" description="Disordered" evidence="7">
    <location>
        <begin position="301"/>
        <end position="324"/>
    </location>
</feature>
<proteinExistence type="inferred from homology"/>
<dbReference type="EMBL" id="JXXN02002669">
    <property type="protein sequence ID" value="THD22564.1"/>
    <property type="molecule type" value="Genomic_DNA"/>
</dbReference>
<dbReference type="InterPro" id="IPR007188">
    <property type="entry name" value="ARPC2"/>
</dbReference>
<evidence type="ECO:0000256" key="5">
    <source>
        <dbReference type="ARBA" id="ARBA00023212"/>
    </source>
</evidence>
<comment type="subcellular location">
    <subcellularLocation>
        <location evidence="1 6">Cytoplasm</location>
        <location evidence="1 6">Cytoskeleton</location>
    </subcellularLocation>
</comment>
<comment type="subunit">
    <text evidence="6">Component of the Arp2/3 complex.</text>
</comment>
<keyword evidence="3 6" id="KW-0963">Cytoplasm</keyword>
<dbReference type="GO" id="GO:0034314">
    <property type="term" value="P:Arp2/3 complex-mediated actin nucleation"/>
    <property type="evidence" value="ECO:0007669"/>
    <property type="project" value="InterPro"/>
</dbReference>
<comment type="similarity">
    <text evidence="2 6">Belongs to the ARPC2 family.</text>
</comment>
<dbReference type="PANTHER" id="PTHR12058:SF0">
    <property type="entry name" value="ACTIN-RELATED PROTEIN 2_3 COMPLEX SUBUNIT 2"/>
    <property type="match status" value="1"/>
</dbReference>
<evidence type="ECO:0000256" key="3">
    <source>
        <dbReference type="ARBA" id="ARBA00022490"/>
    </source>
</evidence>
<comment type="caution">
    <text evidence="8">The sequence shown here is derived from an EMBL/GenBank/DDBJ whole genome shotgun (WGS) entry which is preliminary data.</text>
</comment>
<gene>
    <name evidence="8" type="ORF">D915_006617</name>
</gene>
<keyword evidence="4 6" id="KW-0009">Actin-binding</keyword>